<evidence type="ECO:0000256" key="8">
    <source>
        <dbReference type="ARBA" id="ARBA00023136"/>
    </source>
</evidence>
<protein>
    <submittedName>
        <fullName evidence="12">ATP-binding protein</fullName>
    </submittedName>
</protein>
<dbReference type="Proteomes" id="UP001221558">
    <property type="component" value="Chromosome"/>
</dbReference>
<gene>
    <name evidence="12" type="ORF">PQ465_15405</name>
</gene>
<keyword evidence="2" id="KW-1003">Cell membrane</keyword>
<organism evidence="12 13">
    <name type="scientific">Sphingobacterium oryzagri</name>
    <dbReference type="NCBI Taxonomy" id="3025669"/>
    <lineage>
        <taxon>Bacteria</taxon>
        <taxon>Pseudomonadati</taxon>
        <taxon>Bacteroidota</taxon>
        <taxon>Sphingobacteriia</taxon>
        <taxon>Sphingobacteriales</taxon>
        <taxon>Sphingobacteriaceae</taxon>
        <taxon>Sphingobacterium</taxon>
    </lineage>
</organism>
<dbReference type="CDD" id="cd16917">
    <property type="entry name" value="HATPase_UhpB-NarQ-NarX-like"/>
    <property type="match status" value="1"/>
</dbReference>
<dbReference type="Gene3D" id="1.25.40.10">
    <property type="entry name" value="Tetratricopeptide repeat domain"/>
    <property type="match status" value="2"/>
</dbReference>
<accession>A0ABY7WDG3</accession>
<dbReference type="Gene3D" id="3.30.565.10">
    <property type="entry name" value="Histidine kinase-like ATPase, C-terminal domain"/>
    <property type="match status" value="1"/>
</dbReference>
<keyword evidence="4 10" id="KW-0812">Transmembrane</keyword>
<evidence type="ECO:0000256" key="2">
    <source>
        <dbReference type="ARBA" id="ARBA00022475"/>
    </source>
</evidence>
<evidence type="ECO:0000256" key="7">
    <source>
        <dbReference type="ARBA" id="ARBA00023012"/>
    </source>
</evidence>
<evidence type="ECO:0000256" key="1">
    <source>
        <dbReference type="ARBA" id="ARBA00004651"/>
    </source>
</evidence>
<evidence type="ECO:0000259" key="11">
    <source>
        <dbReference type="SMART" id="SM00387"/>
    </source>
</evidence>
<keyword evidence="8 10" id="KW-0472">Membrane</keyword>
<dbReference type="InterPro" id="IPR036890">
    <property type="entry name" value="HATPase_C_sf"/>
</dbReference>
<keyword evidence="6 10" id="KW-1133">Transmembrane helix</keyword>
<evidence type="ECO:0000256" key="6">
    <source>
        <dbReference type="ARBA" id="ARBA00022989"/>
    </source>
</evidence>
<name>A0ABY7WDG3_9SPHI</name>
<feature type="repeat" description="TPR" evidence="9">
    <location>
        <begin position="111"/>
        <end position="144"/>
    </location>
</feature>
<dbReference type="GO" id="GO:0005524">
    <property type="term" value="F:ATP binding"/>
    <property type="evidence" value="ECO:0007669"/>
    <property type="project" value="UniProtKB-KW"/>
</dbReference>
<dbReference type="EMBL" id="CP117880">
    <property type="protein sequence ID" value="WDF67687.1"/>
    <property type="molecule type" value="Genomic_DNA"/>
</dbReference>
<evidence type="ECO:0000256" key="3">
    <source>
        <dbReference type="ARBA" id="ARBA00022679"/>
    </source>
</evidence>
<evidence type="ECO:0000313" key="13">
    <source>
        <dbReference type="Proteomes" id="UP001221558"/>
    </source>
</evidence>
<feature type="transmembrane region" description="Helical" evidence="10">
    <location>
        <begin position="338"/>
        <end position="358"/>
    </location>
</feature>
<sequence length="563" mass="64182">MKLITALILSVFLFFTCSETDVRNPQILDLSAYDKAYEYLDLGIADSAFLKFNEAKEVFIERGDSLDAGNCLIQMGVIQKMKGDFFGAQETGSEARKYLNRDDTTHHIYISTNFNLLGSATYELGQIDDAIMFYKSAIKFANDSTFIRKYQNNVAVAYSDLEDYSSAIPIFEELLINEKRGSEEYARILTNYAKAMRKINPSYPAIRDLREGLSIRKKLKDRWGENSSYASISDYYETFQPDSSIFYAKKQYQTAKQIHSADDQIKALDRLIRLSPIDSTKAYFKIYRNLEDSLSTARRAAKNQFALIRYEVEKNKADNLRLQKDNAEHASRLVRQRAATGGIGIVLLVVVIGGRFYYKKRKQRLELEAQNKIKASQLETSRKVHDVVANGIYRVMTTIEHRKDIDRGNILDQLEDMYSKSRDISYEAEGTALQAKPYTDQISDLLKSFANESHKVLIVGNEAARWQAIRAEVKEEVLHILQELMVNMKKHSQADRVVIRFEEDDQALHLSYVDNGIGMEKDKAHGNGLTNTGNRIANLGGKIIFASEPGKGLRIDLFFPILK</sequence>
<evidence type="ECO:0000256" key="9">
    <source>
        <dbReference type="PROSITE-ProRule" id="PRU00339"/>
    </source>
</evidence>
<keyword evidence="12" id="KW-0067">ATP-binding</keyword>
<dbReference type="InterPro" id="IPR050482">
    <property type="entry name" value="Sensor_HK_TwoCompSys"/>
</dbReference>
<dbReference type="InterPro" id="IPR011990">
    <property type="entry name" value="TPR-like_helical_dom_sf"/>
</dbReference>
<keyword evidence="3" id="KW-0808">Transferase</keyword>
<proteinExistence type="predicted"/>
<comment type="subcellular location">
    <subcellularLocation>
        <location evidence="1">Cell membrane</location>
        <topology evidence="1">Multi-pass membrane protein</topology>
    </subcellularLocation>
</comment>
<dbReference type="InterPro" id="IPR003594">
    <property type="entry name" value="HATPase_dom"/>
</dbReference>
<dbReference type="Pfam" id="PF02518">
    <property type="entry name" value="HATPase_c"/>
    <property type="match status" value="1"/>
</dbReference>
<keyword evidence="12" id="KW-0547">Nucleotide-binding</keyword>
<evidence type="ECO:0000256" key="5">
    <source>
        <dbReference type="ARBA" id="ARBA00022777"/>
    </source>
</evidence>
<dbReference type="InterPro" id="IPR019734">
    <property type="entry name" value="TPR_rpt"/>
</dbReference>
<keyword evidence="5" id="KW-0418">Kinase</keyword>
<feature type="domain" description="Histidine kinase/HSP90-like ATPase" evidence="11">
    <location>
        <begin position="472"/>
        <end position="563"/>
    </location>
</feature>
<reference evidence="12 13" key="1">
    <citation type="submission" date="2023-02" db="EMBL/GenBank/DDBJ databases">
        <title>Genome sequence of Sphingobacterium sp. KACC 22765.</title>
        <authorList>
            <person name="Kim S."/>
            <person name="Heo J."/>
            <person name="Kwon S.-W."/>
        </authorList>
    </citation>
    <scope>NUCLEOTIDE SEQUENCE [LARGE SCALE GENOMIC DNA]</scope>
    <source>
        <strain evidence="12 13">KACC 22765</strain>
    </source>
</reference>
<dbReference type="PROSITE" id="PS50005">
    <property type="entry name" value="TPR"/>
    <property type="match status" value="1"/>
</dbReference>
<dbReference type="PANTHER" id="PTHR24421:SF37">
    <property type="entry name" value="SENSOR HISTIDINE KINASE NARS"/>
    <property type="match status" value="1"/>
</dbReference>
<dbReference type="RefSeq" id="WP_274266414.1">
    <property type="nucleotide sequence ID" value="NZ_CP117880.1"/>
</dbReference>
<dbReference type="SUPFAM" id="SSF55874">
    <property type="entry name" value="ATPase domain of HSP90 chaperone/DNA topoisomerase II/histidine kinase"/>
    <property type="match status" value="1"/>
</dbReference>
<evidence type="ECO:0000256" key="10">
    <source>
        <dbReference type="SAM" id="Phobius"/>
    </source>
</evidence>
<keyword evidence="13" id="KW-1185">Reference proteome</keyword>
<dbReference type="SMART" id="SM00387">
    <property type="entry name" value="HATPase_c"/>
    <property type="match status" value="1"/>
</dbReference>
<keyword evidence="9" id="KW-0802">TPR repeat</keyword>
<dbReference type="PANTHER" id="PTHR24421">
    <property type="entry name" value="NITRATE/NITRITE SENSOR PROTEIN NARX-RELATED"/>
    <property type="match status" value="1"/>
</dbReference>
<evidence type="ECO:0000256" key="4">
    <source>
        <dbReference type="ARBA" id="ARBA00022692"/>
    </source>
</evidence>
<keyword evidence="7" id="KW-0902">Two-component regulatory system</keyword>
<dbReference type="SUPFAM" id="SSF48452">
    <property type="entry name" value="TPR-like"/>
    <property type="match status" value="2"/>
</dbReference>
<evidence type="ECO:0000313" key="12">
    <source>
        <dbReference type="EMBL" id="WDF67687.1"/>
    </source>
</evidence>